<organism evidence="15 16">
    <name type="scientific">Orbus hercynius</name>
    <dbReference type="NCBI Taxonomy" id="593135"/>
    <lineage>
        <taxon>Bacteria</taxon>
        <taxon>Pseudomonadati</taxon>
        <taxon>Pseudomonadota</taxon>
        <taxon>Gammaproteobacteria</taxon>
        <taxon>Orbales</taxon>
        <taxon>Orbaceae</taxon>
        <taxon>Orbus</taxon>
    </lineage>
</organism>
<dbReference type="AlphaFoldDB" id="A0A495RJQ0"/>
<evidence type="ECO:0000256" key="8">
    <source>
        <dbReference type="ARBA" id="ARBA00022982"/>
    </source>
</evidence>
<evidence type="ECO:0000256" key="3">
    <source>
        <dbReference type="ARBA" id="ARBA00022448"/>
    </source>
</evidence>
<keyword evidence="7" id="KW-0479">Metal-binding</keyword>
<comment type="subcellular location">
    <subcellularLocation>
        <location evidence="2">Cell membrane</location>
        <topology evidence="2">Multi-pass membrane protein</topology>
    </subcellularLocation>
</comment>
<feature type="domain" description="Cytochrome b561 bacterial/Ni-hydrogenase" evidence="14">
    <location>
        <begin position="7"/>
        <end position="173"/>
    </location>
</feature>
<dbReference type="GO" id="GO:0009055">
    <property type="term" value="F:electron transfer activity"/>
    <property type="evidence" value="ECO:0007669"/>
    <property type="project" value="InterPro"/>
</dbReference>
<dbReference type="RefSeq" id="WP_170143337.1">
    <property type="nucleotide sequence ID" value="NZ_RBWY01000001.1"/>
</dbReference>
<evidence type="ECO:0000313" key="16">
    <source>
        <dbReference type="Proteomes" id="UP000278542"/>
    </source>
</evidence>
<evidence type="ECO:0000256" key="1">
    <source>
        <dbReference type="ARBA" id="ARBA00001970"/>
    </source>
</evidence>
<keyword evidence="3" id="KW-0813">Transport</keyword>
<evidence type="ECO:0000256" key="12">
    <source>
        <dbReference type="ARBA" id="ARBA00037975"/>
    </source>
</evidence>
<comment type="cofactor">
    <cofactor evidence="1">
        <name>heme b</name>
        <dbReference type="ChEBI" id="CHEBI:60344"/>
    </cofactor>
</comment>
<keyword evidence="6 13" id="KW-0812">Transmembrane</keyword>
<dbReference type="GO" id="GO:0046872">
    <property type="term" value="F:metal ion binding"/>
    <property type="evidence" value="ECO:0007669"/>
    <property type="project" value="UniProtKB-KW"/>
</dbReference>
<dbReference type="InterPro" id="IPR052168">
    <property type="entry name" value="Cytochrome_b561_oxidase"/>
</dbReference>
<sequence length="179" mass="20650">MNNYPTYSSKQKWIHWISAILVLIVITLPLAKDSLSHLFGGKNELFTWHKSLGIIVFCITIWRIYVVIKDGVPEVLPKHERFQRILSKAVQGIIYLLLLILPLSGYLMSGRSIHFLGLISIRNLSLSNDVHRFFHSVHIIGAYLLIALLLLHIAAAIYHHVWVKDNVLKAMLPNRWFNH</sequence>
<comment type="similarity">
    <text evidence="12">Belongs to the cytochrome b561 family.</text>
</comment>
<dbReference type="Pfam" id="PF01292">
    <property type="entry name" value="Ni_hydr_CYTB"/>
    <property type="match status" value="1"/>
</dbReference>
<evidence type="ECO:0000313" key="15">
    <source>
        <dbReference type="EMBL" id="RKS87589.1"/>
    </source>
</evidence>
<evidence type="ECO:0000256" key="5">
    <source>
        <dbReference type="ARBA" id="ARBA00022617"/>
    </source>
</evidence>
<name>A0A495RJQ0_9GAMM</name>
<keyword evidence="10" id="KW-0408">Iron</keyword>
<feature type="transmembrane region" description="Helical" evidence="13">
    <location>
        <begin position="133"/>
        <end position="158"/>
    </location>
</feature>
<proteinExistence type="inferred from homology"/>
<keyword evidence="16" id="KW-1185">Reference proteome</keyword>
<evidence type="ECO:0000256" key="2">
    <source>
        <dbReference type="ARBA" id="ARBA00004651"/>
    </source>
</evidence>
<dbReference type="Proteomes" id="UP000278542">
    <property type="component" value="Unassembled WGS sequence"/>
</dbReference>
<evidence type="ECO:0000256" key="13">
    <source>
        <dbReference type="SAM" id="Phobius"/>
    </source>
</evidence>
<evidence type="ECO:0000256" key="11">
    <source>
        <dbReference type="ARBA" id="ARBA00023136"/>
    </source>
</evidence>
<feature type="transmembrane region" description="Helical" evidence="13">
    <location>
        <begin position="89"/>
        <end position="108"/>
    </location>
</feature>
<dbReference type="GO" id="GO:0022904">
    <property type="term" value="P:respiratory electron transport chain"/>
    <property type="evidence" value="ECO:0007669"/>
    <property type="project" value="InterPro"/>
</dbReference>
<dbReference type="SUPFAM" id="SSF81342">
    <property type="entry name" value="Transmembrane di-heme cytochromes"/>
    <property type="match status" value="1"/>
</dbReference>
<accession>A0A495RJQ0</accession>
<dbReference type="GO" id="GO:0020037">
    <property type="term" value="F:heme binding"/>
    <property type="evidence" value="ECO:0007669"/>
    <property type="project" value="TreeGrafter"/>
</dbReference>
<evidence type="ECO:0000259" key="14">
    <source>
        <dbReference type="Pfam" id="PF01292"/>
    </source>
</evidence>
<keyword evidence="5" id="KW-0349">Heme</keyword>
<dbReference type="InterPro" id="IPR011577">
    <property type="entry name" value="Cyt_b561_bac/Ni-Hgenase"/>
</dbReference>
<evidence type="ECO:0000256" key="4">
    <source>
        <dbReference type="ARBA" id="ARBA00022475"/>
    </source>
</evidence>
<evidence type="ECO:0000256" key="10">
    <source>
        <dbReference type="ARBA" id="ARBA00023004"/>
    </source>
</evidence>
<dbReference type="InterPro" id="IPR016174">
    <property type="entry name" value="Di-haem_cyt_TM"/>
</dbReference>
<protein>
    <submittedName>
        <fullName evidence="15">Cytochrome b561</fullName>
    </submittedName>
</protein>
<evidence type="ECO:0000256" key="9">
    <source>
        <dbReference type="ARBA" id="ARBA00022989"/>
    </source>
</evidence>
<keyword evidence="4" id="KW-1003">Cell membrane</keyword>
<evidence type="ECO:0000256" key="7">
    <source>
        <dbReference type="ARBA" id="ARBA00022723"/>
    </source>
</evidence>
<dbReference type="GO" id="GO:0005886">
    <property type="term" value="C:plasma membrane"/>
    <property type="evidence" value="ECO:0007669"/>
    <property type="project" value="UniProtKB-SubCell"/>
</dbReference>
<reference evidence="15 16" key="1">
    <citation type="submission" date="2018-10" db="EMBL/GenBank/DDBJ databases">
        <title>Genomic Encyclopedia of Type Strains, Phase IV (KMG-IV): sequencing the most valuable type-strain genomes for metagenomic binning, comparative biology and taxonomic classification.</title>
        <authorList>
            <person name="Goeker M."/>
        </authorList>
    </citation>
    <scope>NUCLEOTIDE SEQUENCE [LARGE SCALE GENOMIC DNA]</scope>
    <source>
        <strain evidence="15 16">DSM 22228</strain>
    </source>
</reference>
<dbReference type="PANTHER" id="PTHR30529">
    <property type="entry name" value="CYTOCHROME B561"/>
    <property type="match status" value="1"/>
</dbReference>
<keyword evidence="9 13" id="KW-1133">Transmembrane helix</keyword>
<gene>
    <name evidence="15" type="ORF">DES39_0828</name>
</gene>
<comment type="caution">
    <text evidence="15">The sequence shown here is derived from an EMBL/GenBank/DDBJ whole genome shotgun (WGS) entry which is preliminary data.</text>
</comment>
<evidence type="ECO:0000256" key="6">
    <source>
        <dbReference type="ARBA" id="ARBA00022692"/>
    </source>
</evidence>
<dbReference type="EMBL" id="RBWY01000001">
    <property type="protein sequence ID" value="RKS87589.1"/>
    <property type="molecule type" value="Genomic_DNA"/>
</dbReference>
<keyword evidence="11 13" id="KW-0472">Membrane</keyword>
<dbReference type="PANTHER" id="PTHR30529:SF7">
    <property type="entry name" value="CYTOCHROME B561 BACTERIAL_NI-HYDROGENASE DOMAIN-CONTAINING PROTEIN"/>
    <property type="match status" value="1"/>
</dbReference>
<keyword evidence="8" id="KW-0249">Electron transport</keyword>
<feature type="transmembrane region" description="Helical" evidence="13">
    <location>
        <begin position="51"/>
        <end position="68"/>
    </location>
</feature>
<dbReference type="Gene3D" id="1.20.120.1770">
    <property type="match status" value="1"/>
</dbReference>
<feature type="transmembrane region" description="Helical" evidence="13">
    <location>
        <begin position="12"/>
        <end position="31"/>
    </location>
</feature>